<dbReference type="FunFam" id="1.20.140.10:FF:000033">
    <property type="entry name" value="Acyl-coenzyme A oxidase"/>
    <property type="match status" value="1"/>
</dbReference>
<protein>
    <recommendedName>
        <fullName evidence="10">Acyl-coenzyme A oxidase</fullName>
    </recommendedName>
</protein>
<dbReference type="Pfam" id="PF22924">
    <property type="entry name" value="ACOX_C_alpha1"/>
    <property type="match status" value="1"/>
</dbReference>
<dbReference type="Pfam" id="PF02770">
    <property type="entry name" value="Acyl-CoA_dh_M"/>
    <property type="match status" value="1"/>
</dbReference>
<feature type="domain" description="Acyl-CoA oxidase C-terminal" evidence="13">
    <location>
        <begin position="480"/>
        <end position="618"/>
    </location>
</feature>
<dbReference type="Pfam" id="PF01756">
    <property type="entry name" value="ACOX"/>
    <property type="match status" value="1"/>
</dbReference>
<reference evidence="16" key="1">
    <citation type="journal article" date="2020" name="Nat. Ecol. Evol.">
        <title>Deeply conserved synteny resolves early events in vertebrate evolution.</title>
        <authorList>
            <person name="Simakov O."/>
            <person name="Marletaz F."/>
            <person name="Yue J.X."/>
            <person name="O'Connell B."/>
            <person name="Jenkins J."/>
            <person name="Brandt A."/>
            <person name="Calef R."/>
            <person name="Tung C.H."/>
            <person name="Huang T.K."/>
            <person name="Schmutz J."/>
            <person name="Satoh N."/>
            <person name="Yu J.K."/>
            <person name="Putnam N.H."/>
            <person name="Green R.E."/>
            <person name="Rokhsar D.S."/>
        </authorList>
    </citation>
    <scope>NUCLEOTIDE SEQUENCE [LARGE SCALE GENOMIC DNA]</scope>
    <source>
        <strain evidence="16">S238N-H82</strain>
    </source>
</reference>
<evidence type="ECO:0000259" key="14">
    <source>
        <dbReference type="Pfam" id="PF02770"/>
    </source>
</evidence>
<dbReference type="InterPro" id="IPR006091">
    <property type="entry name" value="Acyl-CoA_Oxase/DH_mid-dom"/>
</dbReference>
<dbReference type="PIRSF" id="PIRSF000168">
    <property type="entry name" value="Acyl-CoA_oxidase"/>
    <property type="match status" value="1"/>
</dbReference>
<proteinExistence type="inferred from homology"/>
<dbReference type="InterPro" id="IPR012258">
    <property type="entry name" value="Acyl-CoA_oxidase"/>
</dbReference>
<evidence type="ECO:0000259" key="13">
    <source>
        <dbReference type="Pfam" id="PF01756"/>
    </source>
</evidence>
<accession>A0A9J7N1Q9</accession>
<dbReference type="InterPro" id="IPR009100">
    <property type="entry name" value="AcylCoA_DH/oxidase_NM_dom_sf"/>
</dbReference>
<dbReference type="Gene3D" id="2.40.110.10">
    <property type="entry name" value="Butyryl-CoA Dehydrogenase, subunit A, domain 2"/>
    <property type="match status" value="1"/>
</dbReference>
<dbReference type="FunFam" id="1.20.140.10:FF:000007">
    <property type="entry name" value="Acyl-coenzyme A oxidase"/>
    <property type="match status" value="1"/>
</dbReference>
<keyword evidence="5 10" id="KW-0274">FAD</keyword>
<dbReference type="RefSeq" id="XP_035688236.1">
    <property type="nucleotide sequence ID" value="XM_035832343.1"/>
</dbReference>
<dbReference type="InterPro" id="IPR036250">
    <property type="entry name" value="AcylCo_DH-like_C"/>
</dbReference>
<comment type="similarity">
    <text evidence="3 10">Belongs to the acyl-CoA oxidase family.</text>
</comment>
<sequence>MASDVEKMKPSRYIDGEYWELKDSLRREIEHNDLFTQRFDLPMDELREITLKRAKFLLSLPQCRQQFADQLANKKGFISSSLAIGEVFSCVDMSVGVKMGVMAWLFGGAVMNLGSQQHVVKWFQPLKDLEFTGMFAMSEKGHGSNVRNILTEAHYDSKTQEFIITTPCEDAQKFYIGNALQGNYAAVFAQLIIGQESKGPHCFIVPIRDAEGNLYPGVSVTDMGLKEGLNGVDNGILHFTGARTPRENLLNRFADVSAEGVYTTSIPSHNARFNAMLAALVATRLALSNQATASMKVALEIAIRYAFKRVQFGPGDGPEVPIMHYQTHQLRLMPNLATCLAVTFANRYAADMLDDDFFYKRDLVDDRAIQALASGLKAYATWENLQCLQTCRECCGGMGYMTENRLAGLKQDCDVFVTFEGDNTVLYQQVVKELLAVFGQKLGDNRVLQTLSVLQQETAEYIKTSMFAVGTESVTSAMGMMKALSFREGRMLRKLAGRMLKKVGDGEEAFQAWNSCLDHTQALAKCHIQRVCLEQFVAAVDRCPYQQEKDILNKFCLLYGTHALYTDRAWYLEHGYYTPANTKELRQQLLSLCAETCNHAVYIVEAFHTPRISVHAPIAGVPSTKAPWAYYPEPGAENPLVGIDVDAIRRTTPLQSKL</sequence>
<keyword evidence="6" id="KW-0276">Fatty acid metabolism</keyword>
<dbReference type="KEGG" id="bfo:118423975"/>
<dbReference type="Proteomes" id="UP000001554">
    <property type="component" value="Chromosome 1"/>
</dbReference>
<dbReference type="OrthoDB" id="538336at2759"/>
<dbReference type="SUPFAM" id="SSF56645">
    <property type="entry name" value="Acyl-CoA dehydrogenase NM domain-like"/>
    <property type="match status" value="1"/>
</dbReference>
<keyword evidence="7" id="KW-0560">Oxidoreductase</keyword>
<keyword evidence="16" id="KW-1185">Reference proteome</keyword>
<dbReference type="InterPro" id="IPR055060">
    <property type="entry name" value="ACOX_C_alpha1"/>
</dbReference>
<dbReference type="GO" id="GO:0005777">
    <property type="term" value="C:peroxisome"/>
    <property type="evidence" value="ECO:0000318"/>
    <property type="project" value="GO_Central"/>
</dbReference>
<keyword evidence="8" id="KW-0443">Lipid metabolism</keyword>
<evidence type="ECO:0000256" key="8">
    <source>
        <dbReference type="ARBA" id="ARBA00023098"/>
    </source>
</evidence>
<evidence type="ECO:0000256" key="11">
    <source>
        <dbReference type="PIRSR" id="PIRSR000168-1"/>
    </source>
</evidence>
<dbReference type="Gene3D" id="1.20.140.10">
    <property type="entry name" value="Butyryl-CoA Dehydrogenase, subunit A, domain 3"/>
    <property type="match status" value="2"/>
</dbReference>
<dbReference type="OMA" id="GHIGIFL"/>
<keyword evidence="4 10" id="KW-0285">Flavoprotein</keyword>
<evidence type="ECO:0000256" key="4">
    <source>
        <dbReference type="ARBA" id="ARBA00022630"/>
    </source>
</evidence>
<dbReference type="GO" id="GO:0005504">
    <property type="term" value="F:fatty acid binding"/>
    <property type="evidence" value="ECO:0000318"/>
    <property type="project" value="GO_Central"/>
</dbReference>
<keyword evidence="9" id="KW-0576">Peroxisome</keyword>
<dbReference type="InterPro" id="IPR046373">
    <property type="entry name" value="Acyl-CoA_Oxase/DH_mid-dom_sf"/>
</dbReference>
<name>A0A9J7N1Q9_BRAFL</name>
<evidence type="ECO:0000313" key="17">
    <source>
        <dbReference type="RefSeq" id="XP_035688236.1"/>
    </source>
</evidence>
<dbReference type="GO" id="GO:0050660">
    <property type="term" value="F:flavin adenine dinucleotide binding"/>
    <property type="evidence" value="ECO:0000318"/>
    <property type="project" value="GO_Central"/>
</dbReference>
<comment type="subcellular location">
    <subcellularLocation>
        <location evidence="2">Peroxisome</location>
    </subcellularLocation>
</comment>
<dbReference type="GO" id="GO:0003997">
    <property type="term" value="F:acyl-CoA oxidase activity"/>
    <property type="evidence" value="ECO:0000318"/>
    <property type="project" value="GO_Central"/>
</dbReference>
<evidence type="ECO:0000256" key="9">
    <source>
        <dbReference type="ARBA" id="ARBA00023140"/>
    </source>
</evidence>
<evidence type="ECO:0000256" key="2">
    <source>
        <dbReference type="ARBA" id="ARBA00004275"/>
    </source>
</evidence>
<dbReference type="PANTHER" id="PTHR10909">
    <property type="entry name" value="ELECTRON TRANSPORT OXIDOREDUCTASE"/>
    <property type="match status" value="1"/>
</dbReference>
<evidence type="ECO:0000256" key="3">
    <source>
        <dbReference type="ARBA" id="ARBA00006288"/>
    </source>
</evidence>
<evidence type="ECO:0000256" key="7">
    <source>
        <dbReference type="ARBA" id="ARBA00023002"/>
    </source>
</evidence>
<feature type="domain" description="Acyl-CoA oxidase C-alpha1" evidence="15">
    <location>
        <begin position="278"/>
        <end position="435"/>
    </location>
</feature>
<dbReference type="GO" id="GO:0071949">
    <property type="term" value="F:FAD binding"/>
    <property type="evidence" value="ECO:0007669"/>
    <property type="project" value="InterPro"/>
</dbReference>
<dbReference type="AlphaFoldDB" id="A0A9J7N1Q9"/>
<feature type="active site" description="Proton acceptor" evidence="11">
    <location>
        <position position="420"/>
    </location>
</feature>
<gene>
    <name evidence="17" type="primary">LOC118423975</name>
</gene>
<dbReference type="PANTHER" id="PTHR10909:SF352">
    <property type="entry name" value="ACYL-COENZYME A OXIDASE-LIKE PROTEIN"/>
    <property type="match status" value="1"/>
</dbReference>
<dbReference type="FunFam" id="2.40.110.10:FF:000005">
    <property type="entry name" value="Acyl-coenzyme A oxidase"/>
    <property type="match status" value="1"/>
</dbReference>
<organism evidence="16 17">
    <name type="scientific">Branchiostoma floridae</name>
    <name type="common">Florida lancelet</name>
    <name type="synonym">Amphioxus</name>
    <dbReference type="NCBI Taxonomy" id="7739"/>
    <lineage>
        <taxon>Eukaryota</taxon>
        <taxon>Metazoa</taxon>
        <taxon>Chordata</taxon>
        <taxon>Cephalochordata</taxon>
        <taxon>Leptocardii</taxon>
        <taxon>Amphioxiformes</taxon>
        <taxon>Branchiostomatidae</taxon>
        <taxon>Branchiostoma</taxon>
    </lineage>
</organism>
<dbReference type="SUPFAM" id="SSF47203">
    <property type="entry name" value="Acyl-CoA dehydrogenase C-terminal domain-like"/>
    <property type="match status" value="2"/>
</dbReference>
<dbReference type="GO" id="GO:0033540">
    <property type="term" value="P:fatty acid beta-oxidation using acyl-CoA oxidase"/>
    <property type="evidence" value="ECO:0000318"/>
    <property type="project" value="GO_Central"/>
</dbReference>
<evidence type="ECO:0000259" key="15">
    <source>
        <dbReference type="Pfam" id="PF22924"/>
    </source>
</evidence>
<evidence type="ECO:0000256" key="6">
    <source>
        <dbReference type="ARBA" id="ARBA00022832"/>
    </source>
</evidence>
<feature type="domain" description="Acyl-CoA oxidase/dehydrogenase middle" evidence="14">
    <location>
        <begin position="135"/>
        <end position="240"/>
    </location>
</feature>
<evidence type="ECO:0000313" key="16">
    <source>
        <dbReference type="Proteomes" id="UP000001554"/>
    </source>
</evidence>
<reference evidence="17" key="2">
    <citation type="submission" date="2025-08" db="UniProtKB">
        <authorList>
            <consortium name="RefSeq"/>
        </authorList>
    </citation>
    <scope>IDENTIFICATION</scope>
    <source>
        <strain evidence="17">S238N-H82</strain>
        <tissue evidence="17">Testes</tissue>
    </source>
</reference>
<feature type="binding site" evidence="12">
    <location>
        <position position="177"/>
    </location>
    <ligand>
        <name>FAD</name>
        <dbReference type="ChEBI" id="CHEBI:57692"/>
    </ligand>
</feature>
<dbReference type="GeneID" id="118423975"/>
<comment type="cofactor">
    <cofactor evidence="1">
        <name>FAD</name>
        <dbReference type="ChEBI" id="CHEBI:57692"/>
    </cofactor>
</comment>
<dbReference type="InterPro" id="IPR002655">
    <property type="entry name" value="Acyl-CoA_oxidase_C"/>
</dbReference>
<evidence type="ECO:0000256" key="1">
    <source>
        <dbReference type="ARBA" id="ARBA00001974"/>
    </source>
</evidence>
<evidence type="ECO:0000256" key="12">
    <source>
        <dbReference type="PIRSR" id="PIRSR000168-2"/>
    </source>
</evidence>
<evidence type="ECO:0000256" key="5">
    <source>
        <dbReference type="ARBA" id="ARBA00022827"/>
    </source>
</evidence>
<evidence type="ECO:0000256" key="10">
    <source>
        <dbReference type="PIRNR" id="PIRNR000168"/>
    </source>
</evidence>